<name>A0A9Q0KK56_9MAGN</name>
<organism evidence="3 4">
    <name type="scientific">Protea cynaroides</name>
    <dbReference type="NCBI Taxonomy" id="273540"/>
    <lineage>
        <taxon>Eukaryota</taxon>
        <taxon>Viridiplantae</taxon>
        <taxon>Streptophyta</taxon>
        <taxon>Embryophyta</taxon>
        <taxon>Tracheophyta</taxon>
        <taxon>Spermatophyta</taxon>
        <taxon>Magnoliopsida</taxon>
        <taxon>Proteales</taxon>
        <taxon>Proteaceae</taxon>
        <taxon>Protea</taxon>
    </lineage>
</organism>
<reference evidence="3" key="1">
    <citation type="journal article" date="2023" name="Plant J.">
        <title>The genome of the king protea, Protea cynaroides.</title>
        <authorList>
            <person name="Chang J."/>
            <person name="Duong T.A."/>
            <person name="Schoeman C."/>
            <person name="Ma X."/>
            <person name="Roodt D."/>
            <person name="Barker N."/>
            <person name="Li Z."/>
            <person name="Van de Peer Y."/>
            <person name="Mizrachi E."/>
        </authorList>
    </citation>
    <scope>NUCLEOTIDE SEQUENCE</scope>
    <source>
        <tissue evidence="3">Young leaves</tissue>
    </source>
</reference>
<dbReference type="AlphaFoldDB" id="A0A9Q0KK56"/>
<feature type="compositionally biased region" description="Acidic residues" evidence="1">
    <location>
        <begin position="318"/>
        <end position="343"/>
    </location>
</feature>
<feature type="region of interest" description="Disordered" evidence="1">
    <location>
        <begin position="522"/>
        <end position="551"/>
    </location>
</feature>
<feature type="transmembrane region" description="Helical" evidence="2">
    <location>
        <begin position="54"/>
        <end position="74"/>
    </location>
</feature>
<evidence type="ECO:0000313" key="4">
    <source>
        <dbReference type="Proteomes" id="UP001141806"/>
    </source>
</evidence>
<feature type="compositionally biased region" description="Basic and acidic residues" evidence="1">
    <location>
        <begin position="251"/>
        <end position="266"/>
    </location>
</feature>
<feature type="compositionally biased region" description="Polar residues" evidence="1">
    <location>
        <begin position="300"/>
        <end position="310"/>
    </location>
</feature>
<dbReference type="PANTHER" id="PTHR33870:SF4">
    <property type="entry name" value="CARDIOMYOPATHY-ASSOCIATED PROTEIN"/>
    <property type="match status" value="1"/>
</dbReference>
<feature type="region of interest" description="Disordered" evidence="1">
    <location>
        <begin position="704"/>
        <end position="730"/>
    </location>
</feature>
<keyword evidence="2" id="KW-0472">Membrane</keyword>
<keyword evidence="2" id="KW-1133">Transmembrane helix</keyword>
<feature type="region of interest" description="Disordered" evidence="1">
    <location>
        <begin position="295"/>
        <end position="357"/>
    </location>
</feature>
<dbReference type="OrthoDB" id="1908091at2759"/>
<accession>A0A9Q0KK56</accession>
<keyword evidence="2" id="KW-0812">Transmembrane</keyword>
<feature type="transmembrane region" description="Helical" evidence="2">
    <location>
        <begin position="31"/>
        <end position="47"/>
    </location>
</feature>
<protein>
    <submittedName>
        <fullName evidence="3">Uncharacterized protein</fullName>
    </submittedName>
</protein>
<feature type="compositionally biased region" description="Basic and acidic residues" evidence="1">
    <location>
        <begin position="704"/>
        <end position="720"/>
    </location>
</feature>
<keyword evidence="4" id="KW-1185">Reference proteome</keyword>
<evidence type="ECO:0000313" key="3">
    <source>
        <dbReference type="EMBL" id="KAJ4971945.1"/>
    </source>
</evidence>
<feature type="compositionally biased region" description="Basic and acidic residues" evidence="1">
    <location>
        <begin position="613"/>
        <end position="626"/>
    </location>
</feature>
<proteinExistence type="predicted"/>
<dbReference type="EMBL" id="JAMYWD010000005">
    <property type="protein sequence ID" value="KAJ4971945.1"/>
    <property type="molecule type" value="Genomic_DNA"/>
</dbReference>
<feature type="region of interest" description="Disordered" evidence="1">
    <location>
        <begin position="244"/>
        <end position="274"/>
    </location>
</feature>
<evidence type="ECO:0000256" key="1">
    <source>
        <dbReference type="SAM" id="MobiDB-lite"/>
    </source>
</evidence>
<evidence type="ECO:0000256" key="2">
    <source>
        <dbReference type="SAM" id="Phobius"/>
    </source>
</evidence>
<gene>
    <name evidence="3" type="ORF">NE237_005044</name>
</gene>
<sequence length="1183" mass="131634">MGLDVMKIGVSIRKGLIFSIRTSYRSVRDHPFYWAVVFFFFFLYRLFPSLLGLLVSCSPVLVCTAALLGTLLSFGNPNIPEIEKDDKRTHEAAALKVAVVENDLVVQKDESLSAEVHLEKRREVEEKVEEEPRGLEEGSEANVSKVDENMVLSRIIDNGLMGRTIANEELPKEILGEKQMIKEEGEFGEVELGEERDFHEEDSLIGAAPCASKDIDGTTSVGWEEIETPRRKIDLPSGAFSITHELPWKPVEGHSKSSDSDSDHTESTSPDASMTDIMPMLDELHPLLESEASQPPLITLGNSNTVSESSNRTHDGSAESEEEGAESEEEGENQEEEDDDAEEQAQGTTWTEDDQKNLMDLGTLELERNRRLESLIAKRRARNLMRMESIEKNLIDLDSNDSLFSITPILTRRNPFELPYDSYEAMGLPPIPGSAPSTLLPRRNPFDLPYEPYEEKPNLMDDSFQQEFTPFHPKDLQFRRYESFNLRVSADSKQRRHFRPYFVTERMASEGTEYSMFQRQLSEKSESKVSSVPETESASSVADQEDHKSLAEQELSQEVDLISFIDHAPDNVSQSSKLVDLMEIYPEEKRDVKFDGIAIKGVNEEGRPMHVDCSSDHVEHESHSSGELDSAEVYPEEGGDLDVDGVNLIGVDEETSHEVELLWHHSRSVPSLVEPNNSEFHAVAENDSDSSSSSSELHEKLFHMDTDGGSRDLELKRDDNTEGSSVSIRSSLTESDFSLRNWITEGGDESQTKEPVYDSSPSKIEKTLSKMTSIEEAFFYVDKGVVTSTPSIASDLQVEVSGFGSPPFLVDRQDGESLYYKGSTKEISPGNEGTWVTSPNLCAIDESELRSMEGTEISEPNVEVGFSAVSRDFDGPNVPKRVVGEAELGELCLISEEVHLQSKQDQVSLPSFNAEVQQHDANMKVDTMAYSYSKAVSSEDSGSSEMEKSTPLMEEFTVHPSSDGDHKETQDPFVLLVQSIGEANVQALENEFSNLTAPVPIPIPSEVSEIKSTSVLTDIKDNIHVGVQSGDESRVLENHSDSELPVLEARTLEDIDMAFKQFDGGDGKPMVIESLRDKPTMEETEFGVGESGKSDGGSKSTEISSELSVLEVKSVEDVDLAFMKLHGGELEKTILPESVDDRLPVVESHYVKEIDPDLPVDEVRTLEGFEVEEKEMEHSKKLA</sequence>
<dbReference type="PANTHER" id="PTHR33870">
    <property type="entry name" value="CARDIOMYOPATHY-ASSOCIATED PROTEIN"/>
    <property type="match status" value="1"/>
</dbReference>
<feature type="compositionally biased region" description="Basic and acidic residues" evidence="1">
    <location>
        <begin position="121"/>
        <end position="136"/>
    </location>
</feature>
<comment type="caution">
    <text evidence="3">The sequence shown here is derived from an EMBL/GenBank/DDBJ whole genome shotgun (WGS) entry which is preliminary data.</text>
</comment>
<feature type="region of interest" description="Disordered" evidence="1">
    <location>
        <begin position="1080"/>
        <end position="1101"/>
    </location>
</feature>
<feature type="compositionally biased region" description="Low complexity" evidence="1">
    <location>
        <begin position="528"/>
        <end position="537"/>
    </location>
</feature>
<feature type="region of interest" description="Disordered" evidence="1">
    <location>
        <begin position="613"/>
        <end position="633"/>
    </location>
</feature>
<feature type="region of interest" description="Disordered" evidence="1">
    <location>
        <begin position="121"/>
        <end position="141"/>
    </location>
</feature>
<dbReference type="Proteomes" id="UP001141806">
    <property type="component" value="Unassembled WGS sequence"/>
</dbReference>